<dbReference type="InterPro" id="IPR035919">
    <property type="entry name" value="EAL_sf"/>
</dbReference>
<dbReference type="Gene3D" id="6.10.340.10">
    <property type="match status" value="1"/>
</dbReference>
<dbReference type="SMART" id="SM00052">
    <property type="entry name" value="EAL"/>
    <property type="match status" value="1"/>
</dbReference>
<dbReference type="EMBL" id="BAABKI010000024">
    <property type="protein sequence ID" value="GAA5176934.1"/>
    <property type="molecule type" value="Genomic_DNA"/>
</dbReference>
<dbReference type="CDD" id="cd06225">
    <property type="entry name" value="HAMP"/>
    <property type="match status" value="1"/>
</dbReference>
<dbReference type="PROSITE" id="PS50883">
    <property type="entry name" value="EAL"/>
    <property type="match status" value="1"/>
</dbReference>
<dbReference type="InterPro" id="IPR043128">
    <property type="entry name" value="Rev_trsase/Diguanyl_cyclase"/>
</dbReference>
<dbReference type="Proteomes" id="UP001500074">
    <property type="component" value="Unassembled WGS sequence"/>
</dbReference>
<dbReference type="Gene3D" id="3.20.20.450">
    <property type="entry name" value="EAL domain"/>
    <property type="match status" value="1"/>
</dbReference>
<keyword evidence="1" id="KW-0472">Membrane</keyword>
<evidence type="ECO:0000313" key="6">
    <source>
        <dbReference type="EMBL" id="GAA5176934.1"/>
    </source>
</evidence>
<evidence type="ECO:0000256" key="2">
    <source>
        <dbReference type="SAM" id="SignalP"/>
    </source>
</evidence>
<keyword evidence="7" id="KW-1185">Reference proteome</keyword>
<dbReference type="InterPro" id="IPR003660">
    <property type="entry name" value="HAMP_dom"/>
</dbReference>
<feature type="transmembrane region" description="Helical" evidence="1">
    <location>
        <begin position="280"/>
        <end position="301"/>
    </location>
</feature>
<organism evidence="6 7">
    <name type="scientific">Modicisalibacter zincidurans</name>
    <dbReference type="NCBI Taxonomy" id="1178777"/>
    <lineage>
        <taxon>Bacteria</taxon>
        <taxon>Pseudomonadati</taxon>
        <taxon>Pseudomonadota</taxon>
        <taxon>Gammaproteobacteria</taxon>
        <taxon>Oceanospirillales</taxon>
        <taxon>Halomonadaceae</taxon>
        <taxon>Modicisalibacter</taxon>
    </lineage>
</organism>
<keyword evidence="2" id="KW-0732">Signal</keyword>
<dbReference type="Pfam" id="PF00990">
    <property type="entry name" value="GGDEF"/>
    <property type="match status" value="1"/>
</dbReference>
<keyword evidence="1" id="KW-0812">Transmembrane</keyword>
<dbReference type="Pfam" id="PF14827">
    <property type="entry name" value="dCache_3"/>
    <property type="match status" value="1"/>
</dbReference>
<evidence type="ECO:0000256" key="1">
    <source>
        <dbReference type="SAM" id="Phobius"/>
    </source>
</evidence>
<dbReference type="NCBIfam" id="TIGR00254">
    <property type="entry name" value="GGDEF"/>
    <property type="match status" value="1"/>
</dbReference>
<dbReference type="SUPFAM" id="SSF55073">
    <property type="entry name" value="Nucleotide cyclase"/>
    <property type="match status" value="1"/>
</dbReference>
<dbReference type="InterPro" id="IPR000160">
    <property type="entry name" value="GGDEF_dom"/>
</dbReference>
<dbReference type="InterPro" id="IPR029787">
    <property type="entry name" value="Nucleotide_cyclase"/>
</dbReference>
<feature type="domain" description="GGDEF" evidence="5">
    <location>
        <begin position="386"/>
        <end position="516"/>
    </location>
</feature>
<dbReference type="SUPFAM" id="SSF141868">
    <property type="entry name" value="EAL domain-like"/>
    <property type="match status" value="1"/>
</dbReference>
<feature type="chain" id="PRO_5045235594" evidence="2">
    <location>
        <begin position="24"/>
        <end position="783"/>
    </location>
</feature>
<dbReference type="PANTHER" id="PTHR33121:SF71">
    <property type="entry name" value="OXYGEN SENSOR PROTEIN DOSP"/>
    <property type="match status" value="1"/>
</dbReference>
<sequence length="783" mass="85503">MSFRRRLLLVMLAVVCVAQLVTAAATLLTIRQDVLQKGEQELDVSLGVMRQLLDERGQQLRNNVAILTADFGFKSAISSQDVGTLASVLANHGARAGADIVLLADPKGDILASSNHAPGTPIGFSRLWQQAQRDGQAIGVILEADLPYQFVLLPVGAPNLVGWVGMGFLLDGQLADEIGRLTRLQVSFLVDGGAPAGSAATKYVAGALKSQPDTAIAGLAASLAQGSYLKHSGLDESLDALTRAALLKEDDSAGADAGRVYAIIQNPWTDLLAIFQALSWQLLAIFALTLLLTVLAAAISARGISLPLMRLAEAAQRIGRGERLEGMRVASQGELGMLANTLMTMQEDIAERERQQLYQACHDQLTDLANRHSAQQDIDAAAARELPFTLLRLSISGFRDINDTFGYATGDQVLVRLAQRLRELPAPLRQAYRLGGDEFLLTIDGPQTQDDWLKAVRKRLAQPIELDHGALRLKLVYGEVNFPRHGSNGYLLLRRAEVAMDMAQQANLGYLRYMEGQDEQHLRQLTLARDLQEAAARQQLSLVYQPKIAAAGGELVSFEALMRWRHPELGFIAPDEFIALAERSGFIGRLTQWMLHTVCRQLADWQRQGQCVNVAINLSAQDVVDPGLPGMVRQALDEHGLDAGRLALEVTESAIIQDPTLARTMLGELCDSGLHIAIDDYGTGYSSLSQLKSLPVRELKIDKSFILKLDQQSDDRIIVRSTIELGHNLGLEVVAEGVETLASRELLTALGCDYLQGYLISRPLPAEQVLDWIDTYRRCKADT</sequence>
<dbReference type="CDD" id="cd01949">
    <property type="entry name" value="GGDEF"/>
    <property type="match status" value="1"/>
</dbReference>
<dbReference type="SMART" id="SM00267">
    <property type="entry name" value="GGDEF"/>
    <property type="match status" value="1"/>
</dbReference>
<proteinExistence type="predicted"/>
<protein>
    <submittedName>
        <fullName evidence="6">EAL domain-containing protein</fullName>
    </submittedName>
</protein>
<dbReference type="RefSeq" id="WP_031385094.1">
    <property type="nucleotide sequence ID" value="NZ_BAABKI010000024.1"/>
</dbReference>
<reference evidence="7" key="1">
    <citation type="journal article" date="2019" name="Int. J. Syst. Evol. Microbiol.">
        <title>The Global Catalogue of Microorganisms (GCM) 10K type strain sequencing project: providing services to taxonomists for standard genome sequencing and annotation.</title>
        <authorList>
            <consortium name="The Broad Institute Genomics Platform"/>
            <consortium name="The Broad Institute Genome Sequencing Center for Infectious Disease"/>
            <person name="Wu L."/>
            <person name="Ma J."/>
        </authorList>
    </citation>
    <scope>NUCLEOTIDE SEQUENCE [LARGE SCALE GENOMIC DNA]</scope>
    <source>
        <strain evidence="7">JCM 18472</strain>
    </source>
</reference>
<dbReference type="CDD" id="cd01948">
    <property type="entry name" value="EAL"/>
    <property type="match status" value="1"/>
</dbReference>
<evidence type="ECO:0000259" key="5">
    <source>
        <dbReference type="PROSITE" id="PS50887"/>
    </source>
</evidence>
<dbReference type="InterPro" id="IPR001633">
    <property type="entry name" value="EAL_dom"/>
</dbReference>
<dbReference type="InterPro" id="IPR029150">
    <property type="entry name" value="dCache_3"/>
</dbReference>
<evidence type="ECO:0000313" key="7">
    <source>
        <dbReference type="Proteomes" id="UP001500074"/>
    </source>
</evidence>
<dbReference type="Gene3D" id="3.30.70.270">
    <property type="match status" value="1"/>
</dbReference>
<gene>
    <name evidence="6" type="ORF">GCM10023342_23670</name>
</gene>
<dbReference type="SUPFAM" id="SSF158472">
    <property type="entry name" value="HAMP domain-like"/>
    <property type="match status" value="1"/>
</dbReference>
<dbReference type="Pfam" id="PF00563">
    <property type="entry name" value="EAL"/>
    <property type="match status" value="1"/>
</dbReference>
<accession>A0ABP9RFS7</accession>
<evidence type="ECO:0000259" key="4">
    <source>
        <dbReference type="PROSITE" id="PS50885"/>
    </source>
</evidence>
<dbReference type="PROSITE" id="PS50887">
    <property type="entry name" value="GGDEF"/>
    <property type="match status" value="1"/>
</dbReference>
<dbReference type="PANTHER" id="PTHR33121">
    <property type="entry name" value="CYCLIC DI-GMP PHOSPHODIESTERASE PDEF"/>
    <property type="match status" value="1"/>
</dbReference>
<feature type="domain" description="EAL" evidence="3">
    <location>
        <begin position="524"/>
        <end position="777"/>
    </location>
</feature>
<feature type="domain" description="HAMP" evidence="4">
    <location>
        <begin position="302"/>
        <end position="354"/>
    </location>
</feature>
<keyword evidence="1" id="KW-1133">Transmembrane helix</keyword>
<feature type="signal peptide" evidence="2">
    <location>
        <begin position="1"/>
        <end position="23"/>
    </location>
</feature>
<evidence type="ECO:0000259" key="3">
    <source>
        <dbReference type="PROSITE" id="PS50883"/>
    </source>
</evidence>
<comment type="caution">
    <text evidence="6">The sequence shown here is derived from an EMBL/GenBank/DDBJ whole genome shotgun (WGS) entry which is preliminary data.</text>
</comment>
<dbReference type="PROSITE" id="PS50885">
    <property type="entry name" value="HAMP"/>
    <property type="match status" value="1"/>
</dbReference>
<name>A0ABP9RFS7_9GAMM</name>
<dbReference type="InterPro" id="IPR050706">
    <property type="entry name" value="Cyclic-di-GMP_PDE-like"/>
</dbReference>